<evidence type="ECO:0000256" key="1">
    <source>
        <dbReference type="SAM" id="MobiDB-lite"/>
    </source>
</evidence>
<dbReference type="PANTHER" id="PTHR12429">
    <property type="entry name" value="NEURALIZED"/>
    <property type="match status" value="1"/>
</dbReference>
<dbReference type="InterPro" id="IPR027417">
    <property type="entry name" value="P-loop_NTPase"/>
</dbReference>
<proteinExistence type="predicted"/>
<organism evidence="4 5">
    <name type="scientific">Geodia barretti</name>
    <name type="common">Barrett's horny sponge</name>
    <dbReference type="NCBI Taxonomy" id="519541"/>
    <lineage>
        <taxon>Eukaryota</taxon>
        <taxon>Metazoa</taxon>
        <taxon>Porifera</taxon>
        <taxon>Demospongiae</taxon>
        <taxon>Heteroscleromorpha</taxon>
        <taxon>Tetractinellida</taxon>
        <taxon>Astrophorina</taxon>
        <taxon>Geodiidae</taxon>
        <taxon>Geodia</taxon>
    </lineage>
</organism>
<dbReference type="InterPro" id="IPR000488">
    <property type="entry name" value="Death_dom"/>
</dbReference>
<evidence type="ECO:0000259" key="2">
    <source>
        <dbReference type="PROSITE" id="PS50017"/>
    </source>
</evidence>
<feature type="domain" description="Death" evidence="2">
    <location>
        <begin position="991"/>
        <end position="1047"/>
    </location>
</feature>
<dbReference type="PROSITE" id="PS51065">
    <property type="entry name" value="NHR"/>
    <property type="match status" value="1"/>
</dbReference>
<sequence>MIVWCLGFREFFQLAHIGKAPPHLPHVSLEMSVAADVSDWIATPAPLNRNKCGENAVFSSDSSSVQRRNPYDLGYNCVCYTVHPLPPGQVWQTTVLETTTKLSFGLTVGVTATLPDVVPSVLPWDGSGPHEWNYDGTSLWHNGRTLSSGLPGLDDLKPHQRVGLLLTASGDLHVFIDRRHVKKVASGLPVNNHLWGAVGVSYNCTKIKSELLSDPTAAILREAMKDGYIPHKDDLFLIHGPGGVGKSSLISMFLGKQRDLARVSTAVAEESLHLCPVRDVSTSTFTGQWELVDIDRQARMVAHTSRHLLTSEGVQRIEEYKDKPSESAENEGQVEAFLASPPELQQTPPKKGEFAKIASKLFAGLRKLVRRSHQAATPEAEPPLGDDPDNIEGLFARFNKGLLDIIRDPHDLAELLLYYSIRLLDSGGQPQFHEVASIVLPAVTGIISVFKLSEPLAVHGEVVLYKDGVQANDPYESYLTNEQVIRHDLLAIQSDVSQKGTEEMPNLAFVGTFLDQQDACPEETPDQKDERLHSMITEILSKDMQQCVISSGSLRHVAFRVNTRTPTEKDYETTGQLKDALMSQSRVKPRNLPLKWCGFEVALRKMMEQLNRQILSVQECEFIGSKLGFDPLSLKACLNYLRQLHILSFYDVLPKVVFGSCQVILDKITELIVYSLQLKKGDRFSTGVDRKFHQQGILSLDILQSKACSKHYSSKYFVPEDLPKVLKSLFIVTEVGPGEYLMPCVLEVSDILPSPPVPKGNVRSSFVLHFSKKSPMLGIYCCTISYLLTAAGWKLLARHGEVVQVARNSITFELPQNLPGKLTFLDPLSSYLEVAVDLPAAVAAQHSTMLYKEIGGTFVKAMKSAMQTLHYEVRTPELSFLCPEQSSLCSDFPHLATLNTTHSLLTCSRSPHCVAHPLTPDQKMWLPTPAEGPEKKTKPRRQKKATAAPPISISAEKPDLLQLLKIDLPSRVAPKINAFGTFLLQDSLGNKMEIIRGNHQGRLEEMAMEVLREWLAGKGVEVSWESLIATLRESKDSFMADQIQIALDNLRS</sequence>
<dbReference type="Pfam" id="PF07177">
    <property type="entry name" value="Neuralized"/>
    <property type="match status" value="1"/>
</dbReference>
<dbReference type="PANTHER" id="PTHR12429:SF8">
    <property type="entry name" value="NEURALIZED-LIKE PROTEIN 2"/>
    <property type="match status" value="1"/>
</dbReference>
<reference evidence="4" key="1">
    <citation type="submission" date="2023-03" db="EMBL/GenBank/DDBJ databases">
        <authorList>
            <person name="Steffen K."/>
            <person name="Cardenas P."/>
        </authorList>
    </citation>
    <scope>NUCLEOTIDE SEQUENCE</scope>
</reference>
<protein>
    <submittedName>
        <fullName evidence="4">Neuralized-like protein 4</fullName>
    </submittedName>
</protein>
<dbReference type="Gene3D" id="1.10.533.10">
    <property type="entry name" value="Death Domain, Fas"/>
    <property type="match status" value="1"/>
</dbReference>
<dbReference type="InterPro" id="IPR011029">
    <property type="entry name" value="DEATH-like_dom_sf"/>
</dbReference>
<keyword evidence="5" id="KW-1185">Reference proteome</keyword>
<evidence type="ECO:0000259" key="3">
    <source>
        <dbReference type="PROSITE" id="PS51065"/>
    </source>
</evidence>
<dbReference type="Gene3D" id="2.60.120.920">
    <property type="match status" value="1"/>
</dbReference>
<feature type="domain" description="NHR" evidence="3">
    <location>
        <begin position="44"/>
        <end position="212"/>
    </location>
</feature>
<name>A0AA35TG76_GEOBA</name>
<dbReference type="EMBL" id="CASHTH010003629">
    <property type="protein sequence ID" value="CAI8047368.1"/>
    <property type="molecule type" value="Genomic_DNA"/>
</dbReference>
<accession>A0AA35TG76</accession>
<dbReference type="Proteomes" id="UP001174909">
    <property type="component" value="Unassembled WGS sequence"/>
</dbReference>
<dbReference type="AlphaFoldDB" id="A0AA35TG76"/>
<dbReference type="GO" id="GO:0007165">
    <property type="term" value="P:signal transduction"/>
    <property type="evidence" value="ECO:0007669"/>
    <property type="project" value="InterPro"/>
</dbReference>
<dbReference type="InterPro" id="IPR043136">
    <property type="entry name" value="B30.2/SPRY_sf"/>
</dbReference>
<feature type="region of interest" description="Disordered" evidence="1">
    <location>
        <begin position="924"/>
        <end position="948"/>
    </location>
</feature>
<evidence type="ECO:0000313" key="4">
    <source>
        <dbReference type="EMBL" id="CAI8047368.1"/>
    </source>
</evidence>
<dbReference type="InterPro" id="IPR037962">
    <property type="entry name" value="Neuralized"/>
</dbReference>
<dbReference type="GO" id="GO:0061630">
    <property type="term" value="F:ubiquitin protein ligase activity"/>
    <property type="evidence" value="ECO:0007669"/>
    <property type="project" value="TreeGrafter"/>
</dbReference>
<dbReference type="SUPFAM" id="SSF52540">
    <property type="entry name" value="P-loop containing nucleoside triphosphate hydrolases"/>
    <property type="match status" value="1"/>
</dbReference>
<dbReference type="InterPro" id="IPR006573">
    <property type="entry name" value="NHR_dom"/>
</dbReference>
<dbReference type="PROSITE" id="PS50017">
    <property type="entry name" value="DEATH_DOMAIN"/>
    <property type="match status" value="1"/>
</dbReference>
<comment type="caution">
    <text evidence="4">The sequence shown here is derived from an EMBL/GenBank/DDBJ whole genome shotgun (WGS) entry which is preliminary data.</text>
</comment>
<evidence type="ECO:0000313" key="5">
    <source>
        <dbReference type="Proteomes" id="UP001174909"/>
    </source>
</evidence>
<gene>
    <name evidence="4" type="ORF">GBAR_LOCUS26174</name>
</gene>